<evidence type="ECO:0000256" key="1">
    <source>
        <dbReference type="ARBA" id="ARBA00011982"/>
    </source>
</evidence>
<dbReference type="InterPro" id="IPR032675">
    <property type="entry name" value="LRR_dom_sf"/>
</dbReference>
<dbReference type="AlphaFoldDB" id="A0A151SH46"/>
<dbReference type="Pfam" id="PF23282">
    <property type="entry name" value="WHD_ROQ1"/>
    <property type="match status" value="1"/>
</dbReference>
<reference evidence="9 10" key="1">
    <citation type="journal article" date="2012" name="Nat. Biotechnol.">
        <title>Draft genome sequence of pigeonpea (Cajanus cajan), an orphan legume crop of resource-poor farmers.</title>
        <authorList>
            <person name="Varshney R.K."/>
            <person name="Chen W."/>
            <person name="Li Y."/>
            <person name="Bharti A.K."/>
            <person name="Saxena R.K."/>
            <person name="Schlueter J.A."/>
            <person name="Donoghue M.T."/>
            <person name="Azam S."/>
            <person name="Fan G."/>
            <person name="Whaley A.M."/>
            <person name="Farmer A.D."/>
            <person name="Sheridan J."/>
            <person name="Iwata A."/>
            <person name="Tuteja R."/>
            <person name="Penmetsa R.V."/>
            <person name="Wu W."/>
            <person name="Upadhyaya H.D."/>
            <person name="Yang S.P."/>
            <person name="Shah T."/>
            <person name="Saxena K.B."/>
            <person name="Michael T."/>
            <person name="McCombie W.R."/>
            <person name="Yang B."/>
            <person name="Zhang G."/>
            <person name="Yang H."/>
            <person name="Wang J."/>
            <person name="Spillane C."/>
            <person name="Cook D.R."/>
            <person name="May G.D."/>
            <person name="Xu X."/>
            <person name="Jackson S.A."/>
        </authorList>
    </citation>
    <scope>NUCLEOTIDE SEQUENCE [LARGE SCALE GENOMIC DNA]</scope>
    <source>
        <strain evidence="10">cv. Asha</strain>
    </source>
</reference>
<dbReference type="PROSITE" id="PS50104">
    <property type="entry name" value="TIR"/>
    <property type="match status" value="1"/>
</dbReference>
<dbReference type="InterPro" id="IPR000157">
    <property type="entry name" value="TIR_dom"/>
</dbReference>
<keyword evidence="3" id="KW-0677">Repeat</keyword>
<name>A0A151SH46_CAJCA</name>
<dbReference type="Gene3D" id="3.40.50.10140">
    <property type="entry name" value="Toll/interleukin-1 receptor homology (TIR) domain"/>
    <property type="match status" value="1"/>
</dbReference>
<keyword evidence="5" id="KW-0611">Plant defense</keyword>
<keyword evidence="4" id="KW-0378">Hydrolase</keyword>
<dbReference type="PRINTS" id="PR00364">
    <property type="entry name" value="DISEASERSIST"/>
</dbReference>
<keyword evidence="10" id="KW-1185">Reference proteome</keyword>
<dbReference type="SUPFAM" id="SSF52058">
    <property type="entry name" value="L domain-like"/>
    <property type="match status" value="1"/>
</dbReference>
<dbReference type="Pfam" id="PF01582">
    <property type="entry name" value="TIR"/>
    <property type="match status" value="1"/>
</dbReference>
<dbReference type="Gene3D" id="1.10.8.430">
    <property type="entry name" value="Helical domain of apoptotic protease-activating factors"/>
    <property type="match status" value="1"/>
</dbReference>
<evidence type="ECO:0000256" key="7">
    <source>
        <dbReference type="ARBA" id="ARBA00047304"/>
    </source>
</evidence>
<dbReference type="GO" id="GO:0061809">
    <property type="term" value="F:NAD+ nucleosidase activity, cyclic ADP-ribose generating"/>
    <property type="evidence" value="ECO:0007669"/>
    <property type="project" value="UniProtKB-EC"/>
</dbReference>
<evidence type="ECO:0000313" key="9">
    <source>
        <dbReference type="EMBL" id="KYP54068.1"/>
    </source>
</evidence>
<sequence>MSSSSSSNSGWIYDVFVSFRGEDTRKTFVSHLDAALSNAGINTFIDYRLEKGAEIVAQLVRAIQGSRMSLIVLSLDYASSRWCLDELVKVRQCDRTDGQMVVPIFYDVYPSDVRHQTGAFGERFKALVDKCLLQGMHHQCSSWRDALTTVANLAGCNSRNFRSDGELVDQIVEDIFRKLDMDLLTITEFPVGLESRVQQVIDFINHQSGRGCVVGIWGMGGSGKTTIAKFIYNQIRLRFKRRGFIEASNRGHIDLQEKLLSDVLRTKVKVHSIAMGISMIEKRFCGERTLIVLDDVTEFAQLKALCGNCKWIGVGSVVVITTRDVRLLKLLEVDYVYKMEEMDENESLELFSQHAFREEKPSEDFNELARNVVAYCGGLPLALEVLGSYLIKRTKKVWESVLLKLEKIPNYQVQKILRISFDGLSDPLEKDIFLDVCCFFIGKDRAYVTEILNGCGLCADIGITVLIERSLIKVEKNNKLGMHPLLREMGREIICESSRIEPGKRSRLWFQKDVLDVLTRNTGTEAIQGLSLKLRFTIKDCFEAYAFVEMKGLRLLQLDHVLLSGNYGYLSKQLRWVSWQGFALKYIPNNFDLKGVIAIDFKHSSLRLLWKKPQVLQCLKILNLSHSKYLIETPDFSGLPSLEKLILKDCPSLCKVHQSIGDLRDLLLINLKNCTSLSNLPREMYKLKSLKTLILSGCLKIDKLEEDIVQMESLTTLIAENIAVKQVPFSIVSSKSIGYISLCGYEGPLRILIPSIIWSWMSPRMNPLSRIHSIPGTSSLGPMDMQNNDLGDLALLFSNLSNQRSVLMQCDTKFQLSKQLGTILDFTKSELTSYTSQVLKHSLESYLIGIGSYAQGLNSLSRSISEGLATNESCDDFLPGDNYPHWLAYTGDGHSVYFTVPENCCMKGMTLCVVYLSTPENTATECLTSVIMVNYTKCNIQIFKRDTVISFNDVDWQCIISHLGLGDEVEIFVTFRHGLVVKKMAVYLMYGESVL</sequence>
<evidence type="ECO:0000313" key="10">
    <source>
        <dbReference type="Proteomes" id="UP000075243"/>
    </source>
</evidence>
<dbReference type="Proteomes" id="UP000075243">
    <property type="component" value="Chromosome 11"/>
</dbReference>
<dbReference type="SUPFAM" id="SSF46785">
    <property type="entry name" value="Winged helix' DNA-binding domain"/>
    <property type="match status" value="1"/>
</dbReference>
<evidence type="ECO:0000259" key="8">
    <source>
        <dbReference type="PROSITE" id="PS50104"/>
    </source>
</evidence>
<dbReference type="InterPro" id="IPR044974">
    <property type="entry name" value="Disease_R_plants"/>
</dbReference>
<proteinExistence type="predicted"/>
<evidence type="ECO:0000256" key="2">
    <source>
        <dbReference type="ARBA" id="ARBA00022614"/>
    </source>
</evidence>
<comment type="catalytic activity">
    <reaction evidence="7">
        <text>NAD(+) + H2O = ADP-D-ribose + nicotinamide + H(+)</text>
        <dbReference type="Rhea" id="RHEA:16301"/>
        <dbReference type="ChEBI" id="CHEBI:15377"/>
        <dbReference type="ChEBI" id="CHEBI:15378"/>
        <dbReference type="ChEBI" id="CHEBI:17154"/>
        <dbReference type="ChEBI" id="CHEBI:57540"/>
        <dbReference type="ChEBI" id="CHEBI:57967"/>
        <dbReference type="EC" id="3.2.2.6"/>
    </reaction>
    <physiologicalReaction direction="left-to-right" evidence="7">
        <dbReference type="Rhea" id="RHEA:16302"/>
    </physiologicalReaction>
</comment>
<evidence type="ECO:0000256" key="4">
    <source>
        <dbReference type="ARBA" id="ARBA00022801"/>
    </source>
</evidence>
<dbReference type="GO" id="GO:0043531">
    <property type="term" value="F:ADP binding"/>
    <property type="evidence" value="ECO:0007669"/>
    <property type="project" value="InterPro"/>
</dbReference>
<dbReference type="Pfam" id="PF00931">
    <property type="entry name" value="NB-ARC"/>
    <property type="match status" value="1"/>
</dbReference>
<dbReference type="SUPFAM" id="SSF52540">
    <property type="entry name" value="P-loop containing nucleoside triphosphate hydrolases"/>
    <property type="match status" value="1"/>
</dbReference>
<evidence type="ECO:0000256" key="5">
    <source>
        <dbReference type="ARBA" id="ARBA00022821"/>
    </source>
</evidence>
<protein>
    <recommendedName>
        <fullName evidence="1">ADP-ribosyl cyclase/cyclic ADP-ribose hydrolase</fullName>
        <ecNumber evidence="1">3.2.2.6</ecNumber>
    </recommendedName>
</protein>
<keyword evidence="2" id="KW-0433">Leucine-rich repeat</keyword>
<dbReference type="SMART" id="SM00255">
    <property type="entry name" value="TIR"/>
    <property type="match status" value="1"/>
</dbReference>
<dbReference type="InterPro" id="IPR035897">
    <property type="entry name" value="Toll_tir_struct_dom_sf"/>
</dbReference>
<feature type="domain" description="TIR" evidence="8">
    <location>
        <begin position="11"/>
        <end position="179"/>
    </location>
</feature>
<evidence type="ECO:0000256" key="6">
    <source>
        <dbReference type="ARBA" id="ARBA00023027"/>
    </source>
</evidence>
<dbReference type="InterPro" id="IPR036390">
    <property type="entry name" value="WH_DNA-bd_sf"/>
</dbReference>
<dbReference type="Gene3D" id="3.40.50.300">
    <property type="entry name" value="P-loop containing nucleotide triphosphate hydrolases"/>
    <property type="match status" value="1"/>
</dbReference>
<dbReference type="EC" id="3.2.2.6" evidence="1"/>
<dbReference type="InterPro" id="IPR058192">
    <property type="entry name" value="WHD_ROQ1-like"/>
</dbReference>
<organism evidence="9 10">
    <name type="scientific">Cajanus cajan</name>
    <name type="common">Pigeon pea</name>
    <name type="synonym">Cajanus indicus</name>
    <dbReference type="NCBI Taxonomy" id="3821"/>
    <lineage>
        <taxon>Eukaryota</taxon>
        <taxon>Viridiplantae</taxon>
        <taxon>Streptophyta</taxon>
        <taxon>Embryophyta</taxon>
        <taxon>Tracheophyta</taxon>
        <taxon>Spermatophyta</taxon>
        <taxon>Magnoliopsida</taxon>
        <taxon>eudicotyledons</taxon>
        <taxon>Gunneridae</taxon>
        <taxon>Pentapetalae</taxon>
        <taxon>rosids</taxon>
        <taxon>fabids</taxon>
        <taxon>Fabales</taxon>
        <taxon>Fabaceae</taxon>
        <taxon>Papilionoideae</taxon>
        <taxon>50 kb inversion clade</taxon>
        <taxon>NPAAA clade</taxon>
        <taxon>indigoferoid/millettioid clade</taxon>
        <taxon>Phaseoleae</taxon>
        <taxon>Cajanus</taxon>
    </lineage>
</organism>
<dbReference type="InterPro" id="IPR002182">
    <property type="entry name" value="NB-ARC"/>
</dbReference>
<dbReference type="Gene3D" id="3.80.10.10">
    <property type="entry name" value="Ribonuclease Inhibitor"/>
    <property type="match status" value="1"/>
</dbReference>
<dbReference type="GO" id="GO:0006952">
    <property type="term" value="P:defense response"/>
    <property type="evidence" value="ECO:0007669"/>
    <property type="project" value="UniProtKB-KW"/>
</dbReference>
<dbReference type="OMA" id="IAMEVEP"/>
<dbReference type="SUPFAM" id="SSF52200">
    <property type="entry name" value="Toll/Interleukin receptor TIR domain"/>
    <property type="match status" value="1"/>
</dbReference>
<dbReference type="EMBL" id="CM003613">
    <property type="protein sequence ID" value="KYP54068.1"/>
    <property type="molecule type" value="Genomic_DNA"/>
</dbReference>
<dbReference type="InterPro" id="IPR042197">
    <property type="entry name" value="Apaf_helical"/>
</dbReference>
<dbReference type="GO" id="GO:0007165">
    <property type="term" value="P:signal transduction"/>
    <property type="evidence" value="ECO:0007669"/>
    <property type="project" value="InterPro"/>
</dbReference>
<dbReference type="PANTHER" id="PTHR11017">
    <property type="entry name" value="LEUCINE-RICH REPEAT-CONTAINING PROTEIN"/>
    <property type="match status" value="1"/>
</dbReference>
<dbReference type="InterPro" id="IPR027417">
    <property type="entry name" value="P-loop_NTPase"/>
</dbReference>
<evidence type="ECO:0000256" key="3">
    <source>
        <dbReference type="ARBA" id="ARBA00022737"/>
    </source>
</evidence>
<dbReference type="FunFam" id="1.10.8.430:FF:000002">
    <property type="entry name" value="Disease resistance protein (TIR-NBS-LRR class)"/>
    <property type="match status" value="1"/>
</dbReference>
<dbReference type="Gramene" id="C.cajan_00233.t">
    <property type="protein sequence ID" value="C.cajan_00233.t"/>
    <property type="gene ID" value="C.cajan_00233"/>
</dbReference>
<dbReference type="FunFam" id="3.40.50.10140:FF:000007">
    <property type="entry name" value="Disease resistance protein (TIR-NBS-LRR class)"/>
    <property type="match status" value="1"/>
</dbReference>
<accession>A0A151SH46</accession>
<gene>
    <name evidence="9" type="ORF">KK1_000235</name>
</gene>
<dbReference type="PANTHER" id="PTHR11017:SF560">
    <property type="entry name" value="RESISTANCE PROTEIN (TIR-NBS-LRR CLASS), PUTATIVE-RELATED"/>
    <property type="match status" value="1"/>
</dbReference>
<keyword evidence="6" id="KW-0520">NAD</keyword>